<dbReference type="Pfam" id="PF07576">
    <property type="entry name" value="BRAP2"/>
    <property type="match status" value="1"/>
</dbReference>
<sequence length="621" mass="70923">MCDTVAAVIIRLEIQKNFPLINFYSSNSKATENRNITPVRIMPIENRKKKALARAEASKFAVPPVADSITSDEERLNPSQAQCFGHRKYSEVVVQTFTNEKVDNSTRDEFNDDERRTCSMQSNSADSSSSLKASSESGHVQKVSFFSGNPEVEKTTGLLHLYKRNSNVQGIQCCMLCMVGVPSLITLQELIRFVSPHSSLMNWMKVIRDQLPNQYMVVIDFKSPEIALSFFKEYNGVPFNAIEPDKCSLMFVERIEMVKEENGGSFPLNGYTELPNCAVCLERMDDDVLTILCNHTFHAKCLEQWADTTCPVCRYNQTPELQSDQKCMDCGKTTDLWICLICGNIGCGRYAEAHAYRHFKATSHIFTMQIGAGRVWDYAGDNYVHRLIQNSSDGKMVELQSGSGDAAEALSEEKIEAKQLEYTCLLTNQLESQRKYFEQKLREVEKRSENFETFAKAQNFFLVKNCSSSIGGRLTIFIESLNDRVTLLNDQNIEKDQKLSECQQAKQATEKKLKNMTTKYNKVLLELNDERMLNKLLRTDQEKWTAKITELSEKYRALQELYDTESADLNEQIRDLLLHLEARDKFQETVKSERLSEKELKEGILSVEGARGKTKRRGKKQ</sequence>
<name>A0A0N5AZM2_9BILA</name>
<dbReference type="InterPro" id="IPR001841">
    <property type="entry name" value="Znf_RING"/>
</dbReference>
<dbReference type="InterPro" id="IPR001607">
    <property type="entry name" value="Znf_UBP"/>
</dbReference>
<evidence type="ECO:0000256" key="1">
    <source>
        <dbReference type="ARBA" id="ARBA00022723"/>
    </source>
</evidence>
<evidence type="ECO:0000256" key="5">
    <source>
        <dbReference type="SAM" id="Coils"/>
    </source>
</evidence>
<evidence type="ECO:0000313" key="10">
    <source>
        <dbReference type="WBParaSite" id="SMUV_0001044801-mRNA-1"/>
    </source>
</evidence>
<dbReference type="WBParaSite" id="SMUV_0001044801-mRNA-1">
    <property type="protein sequence ID" value="SMUV_0001044801-mRNA-1"/>
    <property type="gene ID" value="SMUV_0001044801"/>
</dbReference>
<evidence type="ECO:0000256" key="2">
    <source>
        <dbReference type="ARBA" id="ARBA00022771"/>
    </source>
</evidence>
<keyword evidence="9" id="KW-1185">Reference proteome</keyword>
<keyword evidence="3" id="KW-0862">Zinc</keyword>
<dbReference type="Proteomes" id="UP000046393">
    <property type="component" value="Unplaced"/>
</dbReference>
<dbReference type="CDD" id="cd16457">
    <property type="entry name" value="RING-H2_BRAP2"/>
    <property type="match status" value="1"/>
</dbReference>
<dbReference type="InterPro" id="IPR047243">
    <property type="entry name" value="RING-H2_BRAP2"/>
</dbReference>
<evidence type="ECO:0000256" key="4">
    <source>
        <dbReference type="PROSITE-ProRule" id="PRU00502"/>
    </source>
</evidence>
<dbReference type="PROSITE" id="PS50271">
    <property type="entry name" value="ZF_UBP"/>
    <property type="match status" value="1"/>
</dbReference>
<feature type="domain" description="RING-type" evidence="7">
    <location>
        <begin position="277"/>
        <end position="314"/>
    </location>
</feature>
<dbReference type="Pfam" id="PF13639">
    <property type="entry name" value="zf-RING_2"/>
    <property type="match status" value="1"/>
</dbReference>
<evidence type="ECO:0000256" key="6">
    <source>
        <dbReference type="SAM" id="MobiDB-lite"/>
    </source>
</evidence>
<dbReference type="PANTHER" id="PTHR24007:SF7">
    <property type="entry name" value="BRCA1-ASSOCIATED PROTEIN"/>
    <property type="match status" value="1"/>
</dbReference>
<organism evidence="9 10">
    <name type="scientific">Syphacia muris</name>
    <dbReference type="NCBI Taxonomy" id="451379"/>
    <lineage>
        <taxon>Eukaryota</taxon>
        <taxon>Metazoa</taxon>
        <taxon>Ecdysozoa</taxon>
        <taxon>Nematoda</taxon>
        <taxon>Chromadorea</taxon>
        <taxon>Rhabditida</taxon>
        <taxon>Spirurina</taxon>
        <taxon>Oxyuridomorpha</taxon>
        <taxon>Oxyuroidea</taxon>
        <taxon>Oxyuridae</taxon>
        <taxon>Syphacia</taxon>
    </lineage>
</organism>
<dbReference type="PROSITE" id="PS50089">
    <property type="entry name" value="ZF_RING_2"/>
    <property type="match status" value="1"/>
</dbReference>
<dbReference type="InterPro" id="IPR013083">
    <property type="entry name" value="Znf_RING/FYVE/PHD"/>
</dbReference>
<accession>A0A0N5AZM2</accession>
<dbReference type="Gene3D" id="3.30.40.10">
    <property type="entry name" value="Zinc/RING finger domain, C3HC4 (zinc finger)"/>
    <property type="match status" value="2"/>
</dbReference>
<keyword evidence="1" id="KW-0479">Metal-binding</keyword>
<dbReference type="GO" id="GO:0005737">
    <property type="term" value="C:cytoplasm"/>
    <property type="evidence" value="ECO:0007669"/>
    <property type="project" value="TreeGrafter"/>
</dbReference>
<protein>
    <submittedName>
        <fullName evidence="10">BRCA1-associated protein</fullName>
    </submittedName>
</protein>
<dbReference type="SMART" id="SM00290">
    <property type="entry name" value="ZnF_UBP"/>
    <property type="match status" value="1"/>
</dbReference>
<feature type="domain" description="UBP-type" evidence="8">
    <location>
        <begin position="311"/>
        <end position="403"/>
    </location>
</feature>
<feature type="region of interest" description="Disordered" evidence="6">
    <location>
        <begin position="104"/>
        <end position="135"/>
    </location>
</feature>
<dbReference type="PANTHER" id="PTHR24007">
    <property type="entry name" value="BRCA1-ASSOCIATED PROTEIN"/>
    <property type="match status" value="1"/>
</dbReference>
<dbReference type="GO" id="GO:0008270">
    <property type="term" value="F:zinc ion binding"/>
    <property type="evidence" value="ECO:0007669"/>
    <property type="project" value="UniProtKB-KW"/>
</dbReference>
<dbReference type="STRING" id="451379.A0A0N5AZM2"/>
<evidence type="ECO:0000256" key="3">
    <source>
        <dbReference type="ARBA" id="ARBA00022833"/>
    </source>
</evidence>
<dbReference type="SUPFAM" id="SSF57850">
    <property type="entry name" value="RING/U-box"/>
    <property type="match status" value="2"/>
</dbReference>
<dbReference type="GO" id="GO:0007265">
    <property type="term" value="P:Ras protein signal transduction"/>
    <property type="evidence" value="ECO:0007669"/>
    <property type="project" value="TreeGrafter"/>
</dbReference>
<dbReference type="SMART" id="SM00184">
    <property type="entry name" value="RING"/>
    <property type="match status" value="1"/>
</dbReference>
<feature type="coiled-coil region" evidence="5">
    <location>
        <begin position="488"/>
        <end position="568"/>
    </location>
</feature>
<keyword evidence="2 4" id="KW-0863">Zinc-finger</keyword>
<evidence type="ECO:0000259" key="7">
    <source>
        <dbReference type="PROSITE" id="PS50089"/>
    </source>
</evidence>
<proteinExistence type="predicted"/>
<reference evidence="10" key="1">
    <citation type="submission" date="2017-02" db="UniProtKB">
        <authorList>
            <consortium name="WormBaseParasite"/>
        </authorList>
    </citation>
    <scope>IDENTIFICATION</scope>
</reference>
<dbReference type="Pfam" id="PF02148">
    <property type="entry name" value="zf-UBP"/>
    <property type="match status" value="1"/>
</dbReference>
<evidence type="ECO:0000313" key="9">
    <source>
        <dbReference type="Proteomes" id="UP000046393"/>
    </source>
</evidence>
<dbReference type="GO" id="GO:0016567">
    <property type="term" value="P:protein ubiquitination"/>
    <property type="evidence" value="ECO:0007669"/>
    <property type="project" value="TreeGrafter"/>
</dbReference>
<feature type="compositionally biased region" description="Low complexity" evidence="6">
    <location>
        <begin position="119"/>
        <end position="135"/>
    </location>
</feature>
<dbReference type="InterPro" id="IPR011422">
    <property type="entry name" value="BRAP2/ETP1_RRM"/>
</dbReference>
<evidence type="ECO:0000259" key="8">
    <source>
        <dbReference type="PROSITE" id="PS50271"/>
    </source>
</evidence>
<dbReference type="GO" id="GO:0061630">
    <property type="term" value="F:ubiquitin protein ligase activity"/>
    <property type="evidence" value="ECO:0007669"/>
    <property type="project" value="TreeGrafter"/>
</dbReference>
<dbReference type="AlphaFoldDB" id="A0A0N5AZM2"/>
<keyword evidence="5" id="KW-0175">Coiled coil</keyword>
<feature type="compositionally biased region" description="Basic and acidic residues" evidence="6">
    <location>
        <begin position="104"/>
        <end position="117"/>
    </location>
</feature>